<dbReference type="OrthoDB" id="1934201at2"/>
<accession>A0A419T3N1</accession>
<evidence type="ECO:0000313" key="3">
    <source>
        <dbReference type="Proteomes" id="UP000284277"/>
    </source>
</evidence>
<organism evidence="2 3">
    <name type="scientific">Lacrimispora algidixylanolytica</name>
    <dbReference type="NCBI Taxonomy" id="94868"/>
    <lineage>
        <taxon>Bacteria</taxon>
        <taxon>Bacillati</taxon>
        <taxon>Bacillota</taxon>
        <taxon>Clostridia</taxon>
        <taxon>Lachnospirales</taxon>
        <taxon>Lachnospiraceae</taxon>
        <taxon>Lacrimispora</taxon>
    </lineage>
</organism>
<dbReference type="Pfam" id="PF01473">
    <property type="entry name" value="Choline_bind_1"/>
    <property type="match status" value="1"/>
</dbReference>
<keyword evidence="3" id="KW-1185">Reference proteome</keyword>
<proteinExistence type="predicted"/>
<dbReference type="Pfam" id="PF19127">
    <property type="entry name" value="Choline_bind_3"/>
    <property type="match status" value="1"/>
</dbReference>
<keyword evidence="1" id="KW-0677">Repeat</keyword>
<reference evidence="2 3" key="1">
    <citation type="submission" date="2016-08" db="EMBL/GenBank/DDBJ databases">
        <title>A new outlook on sporulation: Clostridium algidixylanolyticum.</title>
        <authorList>
            <person name="Poppleton D.I."/>
            <person name="Gribaldo S."/>
        </authorList>
    </citation>
    <scope>NUCLEOTIDE SEQUENCE [LARGE SCALE GENOMIC DNA]</scope>
    <source>
        <strain evidence="2 3">SPL73</strain>
    </source>
</reference>
<protein>
    <submittedName>
        <fullName evidence="2">Glucan-binding protein</fullName>
    </submittedName>
</protein>
<gene>
    <name evidence="2" type="ORF">BET01_18665</name>
</gene>
<dbReference type="SUPFAM" id="SSF69360">
    <property type="entry name" value="Cell wall binding repeat"/>
    <property type="match status" value="1"/>
</dbReference>
<comment type="caution">
    <text evidence="2">The sequence shown here is derived from an EMBL/GenBank/DDBJ whole genome shotgun (WGS) entry which is preliminary data.</text>
</comment>
<dbReference type="EMBL" id="MCIA01000014">
    <property type="protein sequence ID" value="RKD32036.1"/>
    <property type="molecule type" value="Genomic_DNA"/>
</dbReference>
<dbReference type="RefSeq" id="WP_120196698.1">
    <property type="nucleotide sequence ID" value="NZ_MCIA01000014.1"/>
</dbReference>
<sequence>MKLLQRQILMRSFVAMTALFLFLFTGSQHSLSFAHTKDESVYISGNWVEDEVGWRFVNQWNLSSPAGAWVEYQGNSYYFMDNGYMVTGWKCLNNHWYFFNTEKGKQEGAMAIGWVHDPDYNGSFYTNEYGILSTGWHRVSGSWYYFNQNQDGVLGLMATNRMIDGSYVDEKGRMNEVR</sequence>
<dbReference type="Gene3D" id="2.10.270.10">
    <property type="entry name" value="Cholin Binding"/>
    <property type="match status" value="1"/>
</dbReference>
<evidence type="ECO:0000256" key="1">
    <source>
        <dbReference type="ARBA" id="ARBA00022737"/>
    </source>
</evidence>
<name>A0A419T3N1_9FIRM</name>
<dbReference type="AlphaFoldDB" id="A0A419T3N1"/>
<dbReference type="InterPro" id="IPR018337">
    <property type="entry name" value="Cell_wall/Cho-bd_repeat"/>
</dbReference>
<dbReference type="Proteomes" id="UP000284277">
    <property type="component" value="Unassembled WGS sequence"/>
</dbReference>
<evidence type="ECO:0000313" key="2">
    <source>
        <dbReference type="EMBL" id="RKD32036.1"/>
    </source>
</evidence>